<sequence length="119" mass="13592">MTKLEMVKEYFELSDTATTNLADRQKIVNLFADDVVLESGIGEKVSGIKALKEFFDVFFSRNIKLKHVFVTDEQSEQYKTAWAVAGINKDGQLFSLTGYDKYHFNPEGKIDYITVHVES</sequence>
<dbReference type="InterPro" id="IPR032710">
    <property type="entry name" value="NTF2-like_dom_sf"/>
</dbReference>
<dbReference type="Pfam" id="PF12680">
    <property type="entry name" value="SnoaL_2"/>
    <property type="match status" value="1"/>
</dbReference>
<keyword evidence="3" id="KW-1185">Reference proteome</keyword>
<dbReference type="EMBL" id="CAKOEU010000002">
    <property type="protein sequence ID" value="CAH1851814.1"/>
    <property type="molecule type" value="Genomic_DNA"/>
</dbReference>
<organism evidence="2 3">
    <name type="scientific">Convivina praedatoris</name>
    <dbReference type="NCBI Taxonomy" id="2880963"/>
    <lineage>
        <taxon>Bacteria</taxon>
        <taxon>Bacillati</taxon>
        <taxon>Bacillota</taxon>
        <taxon>Bacilli</taxon>
        <taxon>Lactobacillales</taxon>
        <taxon>Lactobacillaceae</taxon>
        <taxon>Convivina</taxon>
    </lineage>
</organism>
<dbReference type="Proteomes" id="UP000838102">
    <property type="component" value="Unassembled WGS sequence"/>
</dbReference>
<dbReference type="InterPro" id="IPR037401">
    <property type="entry name" value="SnoaL-like"/>
</dbReference>
<dbReference type="SUPFAM" id="SSF54427">
    <property type="entry name" value="NTF2-like"/>
    <property type="match status" value="1"/>
</dbReference>
<feature type="domain" description="SnoaL-like" evidence="1">
    <location>
        <begin position="22"/>
        <end position="110"/>
    </location>
</feature>
<accession>A0ABN8HAH0</accession>
<name>A0ABN8HAH0_9LACO</name>
<evidence type="ECO:0000313" key="3">
    <source>
        <dbReference type="Proteomes" id="UP000838102"/>
    </source>
</evidence>
<gene>
    <name evidence="2" type="ORF">LMG032447_00413</name>
</gene>
<evidence type="ECO:0000259" key="1">
    <source>
        <dbReference type="Pfam" id="PF12680"/>
    </source>
</evidence>
<protein>
    <recommendedName>
        <fullName evidence="1">SnoaL-like domain-containing protein</fullName>
    </recommendedName>
</protein>
<evidence type="ECO:0000313" key="2">
    <source>
        <dbReference type="EMBL" id="CAH1851814.1"/>
    </source>
</evidence>
<comment type="caution">
    <text evidence="2">The sequence shown here is derived from an EMBL/GenBank/DDBJ whole genome shotgun (WGS) entry which is preliminary data.</text>
</comment>
<proteinExistence type="predicted"/>
<dbReference type="RefSeq" id="WP_248705854.1">
    <property type="nucleotide sequence ID" value="NZ_CAKOET010000002.1"/>
</dbReference>
<reference evidence="2" key="1">
    <citation type="submission" date="2022-03" db="EMBL/GenBank/DDBJ databases">
        <authorList>
            <person name="Hettiarachchi G."/>
        </authorList>
    </citation>
    <scope>NUCLEOTIDE SEQUENCE</scope>
    <source>
        <strain evidence="2">LMG 32447</strain>
    </source>
</reference>
<dbReference type="Gene3D" id="3.10.450.50">
    <property type="match status" value="1"/>
</dbReference>